<dbReference type="InterPro" id="IPR026374">
    <property type="entry name" value="Cyano_PEP"/>
</dbReference>
<dbReference type="EMBL" id="CP001291">
    <property type="protein sequence ID" value="ACK68738.1"/>
    <property type="molecule type" value="Genomic_DNA"/>
</dbReference>
<keyword evidence="1" id="KW-0732">Signal</keyword>
<dbReference type="KEGG" id="cyc:PCC7424_0270"/>
<evidence type="ECO:0000313" key="2">
    <source>
        <dbReference type="EMBL" id="ACK68738.1"/>
    </source>
</evidence>
<evidence type="ECO:0000313" key="3">
    <source>
        <dbReference type="Proteomes" id="UP000002384"/>
    </source>
</evidence>
<organism evidence="2 3">
    <name type="scientific">Gloeothece citriformis (strain PCC 7424)</name>
    <name type="common">Cyanothece sp. (strain PCC 7424)</name>
    <dbReference type="NCBI Taxonomy" id="65393"/>
    <lineage>
        <taxon>Bacteria</taxon>
        <taxon>Bacillati</taxon>
        <taxon>Cyanobacteriota</taxon>
        <taxon>Cyanophyceae</taxon>
        <taxon>Oscillatoriophycideae</taxon>
        <taxon>Chroococcales</taxon>
        <taxon>Aphanothecaceae</taxon>
        <taxon>Gloeothece</taxon>
        <taxon>Gloeothece citriformis</taxon>
    </lineage>
</organism>
<dbReference type="InterPro" id="IPR013424">
    <property type="entry name" value="Ice-binding_C"/>
</dbReference>
<evidence type="ECO:0000256" key="1">
    <source>
        <dbReference type="SAM" id="SignalP"/>
    </source>
</evidence>
<dbReference type="AlphaFoldDB" id="B7KAR6"/>
<name>B7KAR6_GLOC7</name>
<dbReference type="HOGENOM" id="CLU_1400468_0_0_3"/>
<reference evidence="3" key="1">
    <citation type="journal article" date="2011" name="MBio">
        <title>Novel metabolic attributes of the genus Cyanothece, comprising a group of unicellular nitrogen-fixing Cyanobacteria.</title>
        <authorList>
            <person name="Bandyopadhyay A."/>
            <person name="Elvitigala T."/>
            <person name="Welsh E."/>
            <person name="Stockel J."/>
            <person name="Liberton M."/>
            <person name="Min H."/>
            <person name="Sherman L.A."/>
            <person name="Pakrasi H.B."/>
        </authorList>
    </citation>
    <scope>NUCLEOTIDE SEQUENCE [LARGE SCALE GENOMIC DNA]</scope>
    <source>
        <strain evidence="3">PCC 7424</strain>
    </source>
</reference>
<dbReference type="Proteomes" id="UP000002384">
    <property type="component" value="Chromosome"/>
</dbReference>
<evidence type="ECO:0008006" key="4">
    <source>
        <dbReference type="Google" id="ProtNLM"/>
    </source>
</evidence>
<sequence length="194" mass="21286">MMKKLNLPLVTVVTGFNFALSMMVAEEATAINLRATFVGPNRWEYRLDPPYNPLEVVTGPSFGFFDPSIKVGDRLVIDGINVTAIGVSGDAAVSKGRWTPLEEFLPIPVWETQQDGYLSNILFSREFGTFSIESPNPNGLVEWGYIRGGQIIARGLVEGPVVVPEPITLLGTATALGFSVLFKRELKNKQKKAK</sequence>
<feature type="signal peptide" evidence="1">
    <location>
        <begin position="1"/>
        <end position="19"/>
    </location>
</feature>
<dbReference type="NCBIfam" id="TIGR04155">
    <property type="entry name" value="cyano_PEP"/>
    <property type="match status" value="1"/>
</dbReference>
<dbReference type="RefSeq" id="WP_012597688.1">
    <property type="nucleotide sequence ID" value="NC_011729.1"/>
</dbReference>
<gene>
    <name evidence="2" type="ordered locus">PCC7424_0270</name>
</gene>
<dbReference type="NCBIfam" id="TIGR02595">
    <property type="entry name" value="PEP_CTERM"/>
    <property type="match status" value="1"/>
</dbReference>
<proteinExistence type="predicted"/>
<accession>B7KAR6</accession>
<feature type="chain" id="PRO_5002856370" description="PEP-CTERM protein-sorting domain-containing protein" evidence="1">
    <location>
        <begin position="20"/>
        <end position="194"/>
    </location>
</feature>
<protein>
    <recommendedName>
        <fullName evidence="4">PEP-CTERM protein-sorting domain-containing protein</fullName>
    </recommendedName>
</protein>
<keyword evidence="3" id="KW-1185">Reference proteome</keyword>